<name>A0ABU6J1G8_9ACTN</name>
<dbReference type="SUPFAM" id="SSF52540">
    <property type="entry name" value="P-loop containing nucleoside triphosphate hydrolases"/>
    <property type="match status" value="1"/>
</dbReference>
<keyword evidence="4" id="KW-1185">Reference proteome</keyword>
<dbReference type="InterPro" id="IPR025420">
    <property type="entry name" value="DUF4143"/>
</dbReference>
<dbReference type="Pfam" id="PF13173">
    <property type="entry name" value="AAA_14"/>
    <property type="match status" value="1"/>
</dbReference>
<dbReference type="EMBL" id="JAYMFH010000022">
    <property type="protein sequence ID" value="MEC4295919.1"/>
    <property type="molecule type" value="Genomic_DNA"/>
</dbReference>
<dbReference type="RefSeq" id="WP_326441254.1">
    <property type="nucleotide sequence ID" value="NZ_JAYMFH010000022.1"/>
</dbReference>
<dbReference type="PANTHER" id="PTHR33295:SF7">
    <property type="entry name" value="ATPASE"/>
    <property type="match status" value="1"/>
</dbReference>
<dbReference type="Pfam" id="PF13635">
    <property type="entry name" value="DUF4143"/>
    <property type="match status" value="1"/>
</dbReference>
<proteinExistence type="predicted"/>
<reference evidence="3 4" key="1">
    <citation type="submission" date="2024-01" db="EMBL/GenBank/DDBJ databases">
        <title>novel species in genus Adlercreutzia.</title>
        <authorList>
            <person name="Liu X."/>
        </authorList>
    </citation>
    <scope>NUCLEOTIDE SEQUENCE [LARGE SCALE GENOMIC DNA]</scope>
    <source>
        <strain evidence="3 4">R22</strain>
    </source>
</reference>
<gene>
    <name evidence="3" type="ORF">VJ920_11450</name>
</gene>
<evidence type="ECO:0000313" key="3">
    <source>
        <dbReference type="EMBL" id="MEC4295919.1"/>
    </source>
</evidence>
<comment type="caution">
    <text evidence="3">The sequence shown here is derived from an EMBL/GenBank/DDBJ whole genome shotgun (WGS) entry which is preliminary data.</text>
</comment>
<protein>
    <submittedName>
        <fullName evidence="3">AAA family ATPase</fullName>
    </submittedName>
</protein>
<dbReference type="InterPro" id="IPR041682">
    <property type="entry name" value="AAA_14"/>
</dbReference>
<evidence type="ECO:0000259" key="1">
    <source>
        <dbReference type="Pfam" id="PF13173"/>
    </source>
</evidence>
<evidence type="ECO:0000259" key="2">
    <source>
        <dbReference type="Pfam" id="PF13635"/>
    </source>
</evidence>
<dbReference type="PANTHER" id="PTHR33295">
    <property type="entry name" value="ATPASE"/>
    <property type="match status" value="1"/>
</dbReference>
<sequence length="439" mass="48681">MQRKITSALSQWKDSPRRKPLVLQGARQVGKTYSVLDFANEAFDNLVYIDFSAQQNYACIFEGDITPSALLPQIEVLEHAEISPEHTLIFFDEIQACPRALTSLKYFCERAPEYHVIAAGSLLGVALGREEYSFPVGKVDTLEMHPLDFEEFLWAIGEKQLVDLITFAYRSNAPLGLHEHALELYRSYLLVGGMPEAVAAHVSGADFNEVRGIQRALTDAYLADMTKYASPIDSSKILNVWRSIPEQLAKENHKFQYATIASSARAHQYEAPINWLHAAGLVSFCYRVSEGTTPLQAFAQRDFFKLYLLDTGLLGALQGIEATDLIPNAGKGARLRGGIAENYLMQQLVACGLEPFYWGTTSKSEVDFIVQIGGNALPLEVKSGKNVGARSLEAYRKAYKPPLVYRFSTKGFGLEAGIRSVPLYAAFCLGLEEISKKEG</sequence>
<evidence type="ECO:0000313" key="4">
    <source>
        <dbReference type="Proteomes" id="UP001343724"/>
    </source>
</evidence>
<organism evidence="3 4">
    <name type="scientific">Adlercreutzia shanghongiae</name>
    <dbReference type="NCBI Taxonomy" id="3111773"/>
    <lineage>
        <taxon>Bacteria</taxon>
        <taxon>Bacillati</taxon>
        <taxon>Actinomycetota</taxon>
        <taxon>Coriobacteriia</taxon>
        <taxon>Eggerthellales</taxon>
        <taxon>Eggerthellaceae</taxon>
        <taxon>Adlercreutzia</taxon>
    </lineage>
</organism>
<accession>A0ABU6J1G8</accession>
<feature type="domain" description="DUF4143" evidence="2">
    <location>
        <begin position="224"/>
        <end position="384"/>
    </location>
</feature>
<dbReference type="InterPro" id="IPR027417">
    <property type="entry name" value="P-loop_NTPase"/>
</dbReference>
<feature type="domain" description="AAA" evidence="1">
    <location>
        <begin position="18"/>
        <end position="153"/>
    </location>
</feature>
<dbReference type="Gene3D" id="3.40.50.300">
    <property type="entry name" value="P-loop containing nucleotide triphosphate hydrolases"/>
    <property type="match status" value="1"/>
</dbReference>
<dbReference type="Proteomes" id="UP001343724">
    <property type="component" value="Unassembled WGS sequence"/>
</dbReference>